<reference evidence="1 2" key="1">
    <citation type="journal article" date="2019" name="Sci. Rep.">
        <title>Orb-weaving spider Araneus ventricosus genome elucidates the spidroin gene catalogue.</title>
        <authorList>
            <person name="Kono N."/>
            <person name="Nakamura H."/>
            <person name="Ohtoshi R."/>
            <person name="Moran D.A.P."/>
            <person name="Shinohara A."/>
            <person name="Yoshida Y."/>
            <person name="Fujiwara M."/>
            <person name="Mori M."/>
            <person name="Tomita M."/>
            <person name="Arakawa K."/>
        </authorList>
    </citation>
    <scope>NUCLEOTIDE SEQUENCE [LARGE SCALE GENOMIC DNA]</scope>
</reference>
<dbReference type="Proteomes" id="UP000499080">
    <property type="component" value="Unassembled WGS sequence"/>
</dbReference>
<organism evidence="1 2">
    <name type="scientific">Araneus ventricosus</name>
    <name type="common">Orbweaver spider</name>
    <name type="synonym">Epeira ventricosa</name>
    <dbReference type="NCBI Taxonomy" id="182803"/>
    <lineage>
        <taxon>Eukaryota</taxon>
        <taxon>Metazoa</taxon>
        <taxon>Ecdysozoa</taxon>
        <taxon>Arthropoda</taxon>
        <taxon>Chelicerata</taxon>
        <taxon>Arachnida</taxon>
        <taxon>Araneae</taxon>
        <taxon>Araneomorphae</taxon>
        <taxon>Entelegynae</taxon>
        <taxon>Araneoidea</taxon>
        <taxon>Araneidae</taxon>
        <taxon>Araneus</taxon>
    </lineage>
</organism>
<evidence type="ECO:0000313" key="2">
    <source>
        <dbReference type="Proteomes" id="UP000499080"/>
    </source>
</evidence>
<gene>
    <name evidence="1" type="ORF">AVEN_151828_1</name>
</gene>
<name>A0A4Y2MSY5_ARAVE</name>
<dbReference type="AlphaFoldDB" id="A0A4Y2MSY5"/>
<accession>A0A4Y2MSY5</accession>
<comment type="caution">
    <text evidence="1">The sequence shown here is derived from an EMBL/GenBank/DDBJ whole genome shotgun (WGS) entry which is preliminary data.</text>
</comment>
<dbReference type="EMBL" id="BGPR01007779">
    <property type="protein sequence ID" value="GBN29470.1"/>
    <property type="molecule type" value="Genomic_DNA"/>
</dbReference>
<keyword evidence="2" id="KW-1185">Reference proteome</keyword>
<evidence type="ECO:0000313" key="1">
    <source>
        <dbReference type="EMBL" id="GBN29470.1"/>
    </source>
</evidence>
<proteinExistence type="predicted"/>
<protein>
    <submittedName>
        <fullName evidence="1">Uncharacterized protein</fullName>
    </submittedName>
</protein>
<sequence length="101" mass="11438">MGLASTRCWVLWPNKTKRAFQTHTFIDNGRHKHRDTHKTYGNAEITSSSITSVSLQADATTSPPGGGYFSLHLTTRQIKFQEFSRIFTDRGNPEECTVLLH</sequence>